<dbReference type="Proteomes" id="UP000285295">
    <property type="component" value="Unassembled WGS sequence"/>
</dbReference>
<dbReference type="Proteomes" id="UP000284451">
    <property type="component" value="Unassembled WGS sequence"/>
</dbReference>
<reference evidence="4 5" key="1">
    <citation type="submission" date="2019-01" db="EMBL/GenBank/DDBJ databases">
        <title>Sinorhodobacter populi sp. nov. isolated from the symptomatic bark tissue of Populus euramericana canker.</title>
        <authorList>
            <person name="Xu G."/>
        </authorList>
    </citation>
    <scope>NUCLEOTIDE SEQUENCE [LARGE SCALE GENOMIC DNA]</scope>
    <source>
        <strain evidence="3 4">07D10-4-3</strain>
        <strain evidence="1 6">2D-5</strain>
        <strain evidence="2 5">D19-10-3-21</strain>
    </source>
</reference>
<dbReference type="Proteomes" id="UP000285710">
    <property type="component" value="Unassembled WGS sequence"/>
</dbReference>
<evidence type="ECO:0000313" key="3">
    <source>
        <dbReference type="EMBL" id="RWR26373.1"/>
    </source>
</evidence>
<dbReference type="EMBL" id="SAUX01000054">
    <property type="protein sequence ID" value="RWR25496.1"/>
    <property type="molecule type" value="Genomic_DNA"/>
</dbReference>
<name>A0A443IRB3_9RHOB</name>
<dbReference type="EMBL" id="SAUY01000046">
    <property type="protein sequence ID" value="RWR26373.1"/>
    <property type="molecule type" value="Genomic_DNA"/>
</dbReference>
<organism evidence="1 6">
    <name type="scientific">Paenirhodobacter populi</name>
    <dbReference type="NCBI Taxonomy" id="2306993"/>
    <lineage>
        <taxon>Bacteria</taxon>
        <taxon>Pseudomonadati</taxon>
        <taxon>Pseudomonadota</taxon>
        <taxon>Alphaproteobacteria</taxon>
        <taxon>Rhodobacterales</taxon>
        <taxon>Rhodobacter group</taxon>
        <taxon>Paenirhodobacter</taxon>
    </lineage>
</organism>
<evidence type="ECO:0000313" key="6">
    <source>
        <dbReference type="Proteomes" id="UP000285710"/>
    </source>
</evidence>
<accession>A0A443K0P4</accession>
<evidence type="ECO:0000313" key="2">
    <source>
        <dbReference type="EMBL" id="RWR25496.1"/>
    </source>
</evidence>
<evidence type="ECO:0000313" key="4">
    <source>
        <dbReference type="Proteomes" id="UP000284451"/>
    </source>
</evidence>
<accession>A0A443IRB3</accession>
<evidence type="ECO:0000313" key="1">
    <source>
        <dbReference type="EMBL" id="RWR09172.1"/>
    </source>
</evidence>
<keyword evidence="6" id="KW-1185">Reference proteome</keyword>
<accession>A0A443JYD6</accession>
<gene>
    <name evidence="3" type="ORF">D2T29_20645</name>
    <name evidence="2" type="ORF">D2T31_21810</name>
    <name evidence="1" type="ORF">D2T33_14330</name>
</gene>
<dbReference type="OrthoDB" id="7474776at2"/>
<evidence type="ECO:0000313" key="5">
    <source>
        <dbReference type="Proteomes" id="UP000285295"/>
    </source>
</evidence>
<protein>
    <submittedName>
        <fullName evidence="1">Uncharacterized protein</fullName>
    </submittedName>
</protein>
<proteinExistence type="predicted"/>
<dbReference type="EMBL" id="SAUW01000015">
    <property type="protein sequence ID" value="RWR09172.1"/>
    <property type="molecule type" value="Genomic_DNA"/>
</dbReference>
<comment type="caution">
    <text evidence="1">The sequence shown here is derived from an EMBL/GenBank/DDBJ whole genome shotgun (WGS) entry which is preliminary data.</text>
</comment>
<sequence length="87" mass="8897">MPPVVSQVMATVNAPYGVAVTPAQLAVSIADPESAVACDQAAFAFLSEVSPKLQHAFIAEMGVDAGLVALVAHKFSDLAGYRLALAV</sequence>
<dbReference type="AlphaFoldDB" id="A0A443IRB3"/>
<reference evidence="4 5" key="2">
    <citation type="submission" date="2019-01" db="EMBL/GenBank/DDBJ databases">
        <authorList>
            <person name="Li Y."/>
        </authorList>
    </citation>
    <scope>NUCLEOTIDE SEQUENCE [LARGE SCALE GENOMIC DNA]</scope>
    <source>
        <strain evidence="3 4">07D10-4-3</strain>
        <strain evidence="1 6">2D-5</strain>
        <strain evidence="2 5">D19-10-3-21</strain>
    </source>
</reference>